<dbReference type="PANTHER" id="PTHR21549">
    <property type="entry name" value="MUTATED IN BLADDER CANCER 1"/>
    <property type="match status" value="1"/>
</dbReference>
<comment type="caution">
    <text evidence="4">The sequence shown here is derived from an EMBL/GenBank/DDBJ whole genome shotgun (WGS) entry which is preliminary data.</text>
</comment>
<keyword evidence="5" id="KW-1185">Reference proteome</keyword>
<evidence type="ECO:0008006" key="6">
    <source>
        <dbReference type="Google" id="ProtNLM"/>
    </source>
</evidence>
<keyword evidence="1 2" id="KW-0175">Coiled coil</keyword>
<evidence type="ECO:0000256" key="3">
    <source>
        <dbReference type="SAM" id="MobiDB-lite"/>
    </source>
</evidence>
<dbReference type="Proteomes" id="UP001479290">
    <property type="component" value="Unassembled WGS sequence"/>
</dbReference>
<accession>A0AAW2AC73</accession>
<proteinExistence type="predicted"/>
<dbReference type="InterPro" id="IPR039902">
    <property type="entry name" value="CCDC148/CCDC112"/>
</dbReference>
<organism evidence="4 5">
    <name type="scientific">Culter alburnus</name>
    <name type="common">Topmouth culter</name>
    <dbReference type="NCBI Taxonomy" id="194366"/>
    <lineage>
        <taxon>Eukaryota</taxon>
        <taxon>Metazoa</taxon>
        <taxon>Chordata</taxon>
        <taxon>Craniata</taxon>
        <taxon>Vertebrata</taxon>
        <taxon>Euteleostomi</taxon>
        <taxon>Actinopterygii</taxon>
        <taxon>Neopterygii</taxon>
        <taxon>Teleostei</taxon>
        <taxon>Ostariophysi</taxon>
        <taxon>Cypriniformes</taxon>
        <taxon>Xenocyprididae</taxon>
        <taxon>Xenocypridinae</taxon>
        <taxon>Culter</taxon>
    </lineage>
</organism>
<protein>
    <recommendedName>
        <fullName evidence="6">Coiled-coil domain containing 112</fullName>
    </recommendedName>
</protein>
<sequence length="439" mass="53742">MSASDFLRKAEGLRRLLCKEERESRRTDLRHTFSDCTELNNQLRADMMKVQQQLQKLKNAVFRFQQQLMDAKPSPDVIDRLKDTMMDIENSISMFKDTQHQSFEELLKDERIFWQEICAFEKKIEAWSLPVKADVRLPSARSDRLRDDGRNLPAEVTELETFLQRTGGLRGGWDEYDHQSFLKVWTKHSGKPSYRQEVRLYLPGKTEEELKLHEEWFLELRRRQEKKREAVHRWREAKQRERELQREQQDADDAKTEPQDEEQRRLKQEERRREAAERLEAWRSRREQEREQEQEQRLRNEILQRRRAKEEQRRQLEVKLMVEARVRQKKEEEELRLLEEEAQQRAEREERQRQAAEAIKRFQERDSLRLEEKLQEKQSKEEERWERQRMLEKLKEKVHVSRDPSRLWKRTKVWEERMREIGPSGSGAAPLLHVFHRWQ</sequence>
<feature type="region of interest" description="Disordered" evidence="3">
    <location>
        <begin position="239"/>
        <end position="269"/>
    </location>
</feature>
<dbReference type="AlphaFoldDB" id="A0AAW2AC73"/>
<feature type="coiled-coil region" evidence="2">
    <location>
        <begin position="40"/>
        <end position="67"/>
    </location>
</feature>
<gene>
    <name evidence="4" type="ORF">ABG768_027100</name>
</gene>
<evidence type="ECO:0000256" key="1">
    <source>
        <dbReference type="ARBA" id="ARBA00023054"/>
    </source>
</evidence>
<evidence type="ECO:0000256" key="2">
    <source>
        <dbReference type="SAM" id="Coils"/>
    </source>
</evidence>
<name>A0AAW2AC73_CULAL</name>
<evidence type="ECO:0000313" key="5">
    <source>
        <dbReference type="Proteomes" id="UP001479290"/>
    </source>
</evidence>
<reference evidence="4 5" key="1">
    <citation type="submission" date="2024-05" db="EMBL/GenBank/DDBJ databases">
        <title>A high-quality chromosomal-level genome assembly of Topmouth culter (Culter alburnus).</title>
        <authorList>
            <person name="Zhao H."/>
        </authorList>
    </citation>
    <scope>NUCLEOTIDE SEQUENCE [LARGE SCALE GENOMIC DNA]</scope>
    <source>
        <strain evidence="4">CATC2023</strain>
        <tissue evidence="4">Muscle</tissue>
    </source>
</reference>
<dbReference type="PANTHER" id="PTHR21549:SF0">
    <property type="entry name" value="COILED-COIL DOMAIN-CONTAINING PROTEIN 112"/>
    <property type="match status" value="1"/>
</dbReference>
<dbReference type="EMBL" id="JAWDJR010000008">
    <property type="protein sequence ID" value="KAK9971214.1"/>
    <property type="molecule type" value="Genomic_DNA"/>
</dbReference>
<evidence type="ECO:0000313" key="4">
    <source>
        <dbReference type="EMBL" id="KAK9971214.1"/>
    </source>
</evidence>